<evidence type="ECO:0000313" key="1">
    <source>
        <dbReference type="EMBL" id="NIZ40091.1"/>
    </source>
</evidence>
<organism evidence="1 2">
    <name type="scientific">Entomospira entomophila</name>
    <dbReference type="NCBI Taxonomy" id="2719988"/>
    <lineage>
        <taxon>Bacteria</taxon>
        <taxon>Pseudomonadati</taxon>
        <taxon>Spirochaetota</taxon>
        <taxon>Spirochaetia</taxon>
        <taxon>Spirochaetales</taxon>
        <taxon>Spirochaetaceae</taxon>
        <taxon>Entomospira</taxon>
    </lineage>
</organism>
<evidence type="ECO:0000313" key="2">
    <source>
        <dbReference type="Proteomes" id="UP000711995"/>
    </source>
</evidence>
<gene>
    <name evidence="1" type="ORF">HCT14_00965</name>
</gene>
<dbReference type="Pfam" id="PF14305">
    <property type="entry name" value="ATPgrasp_TupA"/>
    <property type="match status" value="1"/>
</dbReference>
<sequence length="350" mass="41480">MKKLIKSTLKKLLPPLIRRQLRRIYSFPHNYKHHNFNELPSFIHYHLAQKIVPSALLNKKHFHPSAVYSIQGYKQNFGRYPNFENPKLFSEKVMKRIHTTCQTSDLYPLLADKYRVREYVSKFLGSDKYLIPLIDHFATTQEFITAYQAEPAKYANTVVKVNHGSGQNFFIGKNELSPQELDALEAKLAHWLKKPNTDSFEMHYARITPHITVEQHLDDGIALVDYKFHMFKQRDESFLYVLQIVTDILEGDSKKSLYFYINQYEKPYLIKSPKINPYFNTTLIKHSLDKMIELSKKLMYNLDYARIDWYYIDQKIYFGEITLTPMAGLWLTYLGDSLDQQLGEMWYYNP</sequence>
<accession>A0A968GB09</accession>
<dbReference type="RefSeq" id="WP_167699701.1">
    <property type="nucleotide sequence ID" value="NZ_CP118174.1"/>
</dbReference>
<keyword evidence="2" id="KW-1185">Reference proteome</keyword>
<dbReference type="EMBL" id="JAATLJ010000001">
    <property type="protein sequence ID" value="NIZ40091.1"/>
    <property type="molecule type" value="Genomic_DNA"/>
</dbReference>
<dbReference type="InterPro" id="IPR029465">
    <property type="entry name" value="ATPgrasp_TupA"/>
</dbReference>
<proteinExistence type="predicted"/>
<name>A0A968GB09_9SPIO</name>
<comment type="caution">
    <text evidence="1">The sequence shown here is derived from an EMBL/GenBank/DDBJ whole genome shotgun (WGS) entry which is preliminary data.</text>
</comment>
<dbReference type="Proteomes" id="UP000711995">
    <property type="component" value="Unassembled WGS sequence"/>
</dbReference>
<protein>
    <submittedName>
        <fullName evidence="1">Uncharacterized protein</fullName>
    </submittedName>
</protein>
<dbReference type="AlphaFoldDB" id="A0A968GB09"/>
<reference evidence="1 2" key="1">
    <citation type="submission" date="2020-03" db="EMBL/GenBank/DDBJ databases">
        <title>Spirochaetal bacteria isolated from arthropods constitute a novel genus Entomospira genus novum within the order Spirochaetales.</title>
        <authorList>
            <person name="Grana-Miraglia L."/>
            <person name="Sikutova S."/>
            <person name="Fingerle V."/>
            <person name="Sing A."/>
            <person name="Castillo-Ramirez S."/>
            <person name="Margos G."/>
            <person name="Rudolf I."/>
        </authorList>
    </citation>
    <scope>NUCLEOTIDE SEQUENCE [LARGE SCALE GENOMIC DNA]</scope>
    <source>
        <strain evidence="1 2">BR193</strain>
    </source>
</reference>